<sequence length="45" mass="5133">MVDVTALLSLLILGVGIALIIYFFNRLNKIICLLEEIKEQNNSRK</sequence>
<name>A0A1G6BIV6_9STRE</name>
<dbReference type="Proteomes" id="UP000182508">
    <property type="component" value="Unassembled WGS sequence"/>
</dbReference>
<dbReference type="AlphaFoldDB" id="A0A1G6BIV6"/>
<keyword evidence="3" id="KW-1185">Reference proteome</keyword>
<keyword evidence="1" id="KW-0472">Membrane</keyword>
<dbReference type="STRING" id="439219.SAMN02910293_01048"/>
<accession>A0A1G6BIV6</accession>
<feature type="transmembrane region" description="Helical" evidence="1">
    <location>
        <begin position="6"/>
        <end position="24"/>
    </location>
</feature>
<evidence type="ECO:0000313" key="2">
    <source>
        <dbReference type="EMBL" id="SDB20555.1"/>
    </source>
</evidence>
<evidence type="ECO:0000313" key="3">
    <source>
        <dbReference type="Proteomes" id="UP000182508"/>
    </source>
</evidence>
<keyword evidence="1" id="KW-0812">Transmembrane</keyword>
<gene>
    <name evidence="2" type="ORF">SAMN02910293_01048</name>
</gene>
<evidence type="ECO:0008006" key="4">
    <source>
        <dbReference type="Google" id="ProtNLM"/>
    </source>
</evidence>
<dbReference type="EMBL" id="FMXP01000012">
    <property type="protein sequence ID" value="SDB20555.1"/>
    <property type="molecule type" value="Genomic_DNA"/>
</dbReference>
<reference evidence="2 3" key="1">
    <citation type="submission" date="2016-10" db="EMBL/GenBank/DDBJ databases">
        <authorList>
            <person name="de Groot N.N."/>
        </authorList>
    </citation>
    <scope>NUCLEOTIDE SEQUENCE [LARGE SCALE GENOMIC DNA]</scope>
    <source>
        <strain evidence="2 3">A-4</strain>
    </source>
</reference>
<dbReference type="RefSeq" id="WP_176752526.1">
    <property type="nucleotide sequence ID" value="NZ_FMXP01000012.1"/>
</dbReference>
<protein>
    <recommendedName>
        <fullName evidence="4">CcmD family protein</fullName>
    </recommendedName>
</protein>
<keyword evidence="1" id="KW-1133">Transmembrane helix</keyword>
<proteinExistence type="predicted"/>
<evidence type="ECO:0000256" key="1">
    <source>
        <dbReference type="SAM" id="Phobius"/>
    </source>
</evidence>
<organism evidence="2 3">
    <name type="scientific">Streptococcus henryi</name>
    <dbReference type="NCBI Taxonomy" id="439219"/>
    <lineage>
        <taxon>Bacteria</taxon>
        <taxon>Bacillati</taxon>
        <taxon>Bacillota</taxon>
        <taxon>Bacilli</taxon>
        <taxon>Lactobacillales</taxon>
        <taxon>Streptococcaceae</taxon>
        <taxon>Streptococcus</taxon>
    </lineage>
</organism>